<dbReference type="InterPro" id="IPR001460">
    <property type="entry name" value="PCN-bd_Tpept"/>
</dbReference>
<dbReference type="PANTHER" id="PTHR30627">
    <property type="entry name" value="PEPTIDOGLYCAN D,D-TRANSPEPTIDASE"/>
    <property type="match status" value="1"/>
</dbReference>
<reference evidence="3 4" key="1">
    <citation type="journal article" date="2016" name="Appl. Environ. Microbiol.">
        <title>Function and Phylogeny of Bacterial Butyryl Coenzyme A:Acetate Transferases and Their Diversity in the Proximal Colon of Swine.</title>
        <authorList>
            <person name="Trachsel J."/>
            <person name="Bayles D.O."/>
            <person name="Looft T."/>
            <person name="Levine U.Y."/>
            <person name="Allen H.K."/>
        </authorList>
    </citation>
    <scope>NUCLEOTIDE SEQUENCE [LARGE SCALE GENOMIC DNA]</scope>
    <source>
        <strain evidence="3 4">68-3-10</strain>
    </source>
</reference>
<evidence type="ECO:0000313" key="4">
    <source>
        <dbReference type="Proteomes" id="UP000187404"/>
    </source>
</evidence>
<keyword evidence="1" id="KW-0472">Membrane</keyword>
<accession>A0A1Q9JKN9</accession>
<dbReference type="EMBL" id="MJIE01000001">
    <property type="protein sequence ID" value="OLR56769.1"/>
    <property type="molecule type" value="Genomic_DNA"/>
</dbReference>
<keyword evidence="1" id="KW-0812">Transmembrane</keyword>
<dbReference type="GO" id="GO:0071555">
    <property type="term" value="P:cell wall organization"/>
    <property type="evidence" value="ECO:0007669"/>
    <property type="project" value="TreeGrafter"/>
</dbReference>
<dbReference type="InterPro" id="IPR050515">
    <property type="entry name" value="Beta-lactam/transpept"/>
</dbReference>
<dbReference type="STRING" id="1261640.BHK98_12265"/>
<keyword evidence="4" id="KW-1185">Reference proteome</keyword>
<dbReference type="Proteomes" id="UP000187404">
    <property type="component" value="Unassembled WGS sequence"/>
</dbReference>
<dbReference type="RefSeq" id="WP_075714661.1">
    <property type="nucleotide sequence ID" value="NZ_MJIE01000001.1"/>
</dbReference>
<comment type="caution">
    <text evidence="3">The sequence shown here is derived from an EMBL/GenBank/DDBJ whole genome shotgun (WGS) entry which is preliminary data.</text>
</comment>
<feature type="transmembrane region" description="Helical" evidence="1">
    <location>
        <begin position="9"/>
        <end position="30"/>
    </location>
</feature>
<dbReference type="SUPFAM" id="SSF56601">
    <property type="entry name" value="beta-lactamase/transpeptidase-like"/>
    <property type="match status" value="1"/>
</dbReference>
<dbReference type="InterPro" id="IPR012338">
    <property type="entry name" value="Beta-lactam/transpept-like"/>
</dbReference>
<name>A0A1Q9JKN9_9FIRM</name>
<sequence>MKKLEHRAIICLLIAAVLVIGVGIFVFRFVTQGADWATYAYNSHIFANGELISGSLYDVNGTLLVGNKDGKAAWLKDAAARRAVAHAVGDSKGNVATGALSAYQDKMIGYNIVTGTYSVTGKGKDITLTVNKDISRTAYNALAGRKGCVGVYNYKTGEILCMVSTPSFDPKNPPSAAKAASGTFVNKFLRGTMTPGSIFKLVTSAAVIENYDNYQNWSYTCTGSRTIGGQKVTCTQAHGRENFSQALANSCNCAFSVLTQKVGASVMKDYVKKTGLTEAYDIDGITNARGTFKFPAYEPLSLAWAGIGQWKDQLNPCSMLVYLSAIARDGHGVEPRFIHSSGSEGKTTDQMIDASTASTLRRMMRNNVTSNYGQANYPGLEIYAKSGTAEVGTANPTAWFCGFIRNEGYPYAFIVCVENGGYGSTVAGPVANTVMQKVVNTESARTQ</sequence>
<gene>
    <name evidence="3" type="ORF">BHK98_12265</name>
</gene>
<dbReference type="GO" id="GO:0008658">
    <property type="term" value="F:penicillin binding"/>
    <property type="evidence" value="ECO:0007669"/>
    <property type="project" value="InterPro"/>
</dbReference>
<dbReference type="OrthoDB" id="9804124at2"/>
<evidence type="ECO:0000313" key="3">
    <source>
        <dbReference type="EMBL" id="OLR56769.1"/>
    </source>
</evidence>
<dbReference type="Gene3D" id="3.40.710.10">
    <property type="entry name" value="DD-peptidase/beta-lactamase superfamily"/>
    <property type="match status" value="1"/>
</dbReference>
<keyword evidence="1" id="KW-1133">Transmembrane helix</keyword>
<protein>
    <recommendedName>
        <fullName evidence="2">Penicillin-binding protein transpeptidase domain-containing protein</fullName>
    </recommendedName>
</protein>
<dbReference type="Pfam" id="PF00905">
    <property type="entry name" value="Transpeptidase"/>
    <property type="match status" value="1"/>
</dbReference>
<evidence type="ECO:0000256" key="1">
    <source>
        <dbReference type="SAM" id="Phobius"/>
    </source>
</evidence>
<dbReference type="Gene3D" id="3.90.1310.10">
    <property type="entry name" value="Penicillin-binding protein 2a (Domain 2)"/>
    <property type="match status" value="1"/>
</dbReference>
<dbReference type="GO" id="GO:0005886">
    <property type="term" value="C:plasma membrane"/>
    <property type="evidence" value="ECO:0007669"/>
    <property type="project" value="TreeGrafter"/>
</dbReference>
<evidence type="ECO:0000259" key="2">
    <source>
        <dbReference type="Pfam" id="PF00905"/>
    </source>
</evidence>
<organism evidence="3 4">
    <name type="scientific">Hornefia porci</name>
    <dbReference type="NCBI Taxonomy" id="2652292"/>
    <lineage>
        <taxon>Bacteria</taxon>
        <taxon>Bacillati</taxon>
        <taxon>Bacillota</taxon>
        <taxon>Clostridia</taxon>
        <taxon>Peptostreptococcales</taxon>
        <taxon>Anaerovoracaceae</taxon>
        <taxon>Hornefia</taxon>
    </lineage>
</organism>
<proteinExistence type="predicted"/>
<dbReference type="PANTHER" id="PTHR30627:SF24">
    <property type="entry name" value="PENICILLIN-BINDING PROTEIN 4B"/>
    <property type="match status" value="1"/>
</dbReference>
<dbReference type="AlphaFoldDB" id="A0A1Q9JKN9"/>
<dbReference type="GO" id="GO:0071972">
    <property type="term" value="F:peptidoglycan L,D-transpeptidase activity"/>
    <property type="evidence" value="ECO:0007669"/>
    <property type="project" value="TreeGrafter"/>
</dbReference>
<feature type="domain" description="Penicillin-binding protein transpeptidase" evidence="2">
    <location>
        <begin position="147"/>
        <end position="436"/>
    </location>
</feature>